<feature type="region of interest" description="Disordered" evidence="1">
    <location>
        <begin position="96"/>
        <end position="187"/>
    </location>
</feature>
<accession>A0AAN6RCN8</accession>
<organism evidence="2 3">
    <name type="scientific">Pseudopithomyces chartarum</name>
    <dbReference type="NCBI Taxonomy" id="1892770"/>
    <lineage>
        <taxon>Eukaryota</taxon>
        <taxon>Fungi</taxon>
        <taxon>Dikarya</taxon>
        <taxon>Ascomycota</taxon>
        <taxon>Pezizomycotina</taxon>
        <taxon>Dothideomycetes</taxon>
        <taxon>Pleosporomycetidae</taxon>
        <taxon>Pleosporales</taxon>
        <taxon>Massarineae</taxon>
        <taxon>Didymosphaeriaceae</taxon>
        <taxon>Pseudopithomyces</taxon>
    </lineage>
</organism>
<keyword evidence="3" id="KW-1185">Reference proteome</keyword>
<evidence type="ECO:0000313" key="3">
    <source>
        <dbReference type="Proteomes" id="UP001280581"/>
    </source>
</evidence>
<reference evidence="2 3" key="1">
    <citation type="submission" date="2021-02" db="EMBL/GenBank/DDBJ databases">
        <title>Genome assembly of Pseudopithomyces chartarum.</title>
        <authorList>
            <person name="Jauregui R."/>
            <person name="Singh J."/>
            <person name="Voisey C."/>
        </authorList>
    </citation>
    <scope>NUCLEOTIDE SEQUENCE [LARGE SCALE GENOMIC DNA]</scope>
    <source>
        <strain evidence="2 3">AGR01</strain>
    </source>
</reference>
<feature type="compositionally biased region" description="Acidic residues" evidence="1">
    <location>
        <begin position="109"/>
        <end position="119"/>
    </location>
</feature>
<sequence>MALRRASTELLAQRFVHLHIVPRPSNLAESREVYRILQRFGAIDKYYNLQFEYHSPAPNSALLIYADPSAAQQALDASPIRFALERTAFAPQSAWEADEFPAPDTPEAASDEFGGDDNDAAIQPSTPGIQDMLSPSPLLTRTTPTPILSPPHLPLPLPLPLPHLSRMPPPLPNPQSPNGSNSPSTAVAPCTWITWNASRFGNSLSR</sequence>
<name>A0AAN6RCN8_9PLEO</name>
<feature type="compositionally biased region" description="Pro residues" evidence="1">
    <location>
        <begin position="147"/>
        <end position="175"/>
    </location>
</feature>
<evidence type="ECO:0000256" key="1">
    <source>
        <dbReference type="SAM" id="MobiDB-lite"/>
    </source>
</evidence>
<gene>
    <name evidence="2" type="ORF">GRF29_164g277875</name>
</gene>
<protein>
    <submittedName>
        <fullName evidence="2">Uncharacterized protein</fullName>
    </submittedName>
</protein>
<dbReference type="AlphaFoldDB" id="A0AAN6RCN8"/>
<proteinExistence type="predicted"/>
<evidence type="ECO:0000313" key="2">
    <source>
        <dbReference type="EMBL" id="KAK3201682.1"/>
    </source>
</evidence>
<feature type="compositionally biased region" description="Low complexity" evidence="1">
    <location>
        <begin position="133"/>
        <end position="146"/>
    </location>
</feature>
<dbReference type="EMBL" id="WVTA01000015">
    <property type="protein sequence ID" value="KAK3201682.1"/>
    <property type="molecule type" value="Genomic_DNA"/>
</dbReference>
<comment type="caution">
    <text evidence="2">The sequence shown here is derived from an EMBL/GenBank/DDBJ whole genome shotgun (WGS) entry which is preliminary data.</text>
</comment>
<dbReference type="Proteomes" id="UP001280581">
    <property type="component" value="Unassembled WGS sequence"/>
</dbReference>